<organism evidence="1 2">
    <name type="scientific">Solanum pinnatisectum</name>
    <name type="common">tansyleaf nightshade</name>
    <dbReference type="NCBI Taxonomy" id="50273"/>
    <lineage>
        <taxon>Eukaryota</taxon>
        <taxon>Viridiplantae</taxon>
        <taxon>Streptophyta</taxon>
        <taxon>Embryophyta</taxon>
        <taxon>Tracheophyta</taxon>
        <taxon>Spermatophyta</taxon>
        <taxon>Magnoliopsida</taxon>
        <taxon>eudicotyledons</taxon>
        <taxon>Gunneridae</taxon>
        <taxon>Pentapetalae</taxon>
        <taxon>asterids</taxon>
        <taxon>lamiids</taxon>
        <taxon>Solanales</taxon>
        <taxon>Solanaceae</taxon>
        <taxon>Solanoideae</taxon>
        <taxon>Solaneae</taxon>
        <taxon>Solanum</taxon>
    </lineage>
</organism>
<protein>
    <submittedName>
        <fullName evidence="1">Uncharacterized protein</fullName>
    </submittedName>
</protein>
<proteinExistence type="predicted"/>
<sequence length="65" mass="7552">MEWVLGNGSSTSFWLDRWLPKDRTIRDMIHGPLSMKESTMTVDDIVTNNGIWDLGKHLSNYLKRS</sequence>
<keyword evidence="2" id="KW-1185">Reference proteome</keyword>
<evidence type="ECO:0000313" key="1">
    <source>
        <dbReference type="EMBL" id="KAK4710110.1"/>
    </source>
</evidence>
<comment type="caution">
    <text evidence="1">The sequence shown here is derived from an EMBL/GenBank/DDBJ whole genome shotgun (WGS) entry which is preliminary data.</text>
</comment>
<dbReference type="Proteomes" id="UP001311915">
    <property type="component" value="Unassembled WGS sequence"/>
</dbReference>
<dbReference type="EMBL" id="JAWPEI010000011">
    <property type="protein sequence ID" value="KAK4710110.1"/>
    <property type="molecule type" value="Genomic_DNA"/>
</dbReference>
<dbReference type="AlphaFoldDB" id="A0AAV9K9S7"/>
<accession>A0AAV9K9S7</accession>
<name>A0AAV9K9S7_9SOLN</name>
<gene>
    <name evidence="1" type="ORF">R3W88_004623</name>
</gene>
<reference evidence="1 2" key="1">
    <citation type="submission" date="2023-10" db="EMBL/GenBank/DDBJ databases">
        <title>Genome-Wide Identification Analysis in wild type Solanum Pinnatisectum Reveals Some Genes Defensing Phytophthora Infestans.</title>
        <authorList>
            <person name="Sun C."/>
        </authorList>
    </citation>
    <scope>NUCLEOTIDE SEQUENCE [LARGE SCALE GENOMIC DNA]</scope>
    <source>
        <strain evidence="1">LQN</strain>
        <tissue evidence="1">Leaf</tissue>
    </source>
</reference>
<evidence type="ECO:0000313" key="2">
    <source>
        <dbReference type="Proteomes" id="UP001311915"/>
    </source>
</evidence>